<evidence type="ECO:0000313" key="2">
    <source>
        <dbReference type="Proteomes" id="UP000249526"/>
    </source>
</evidence>
<reference evidence="1 2" key="1">
    <citation type="submission" date="2018-02" db="EMBL/GenBank/DDBJ databases">
        <title>The genomes of Aspergillus section Nigri reveals drivers in fungal speciation.</title>
        <authorList>
            <consortium name="DOE Joint Genome Institute"/>
            <person name="Vesth T.C."/>
            <person name="Nybo J."/>
            <person name="Theobald S."/>
            <person name="Brandl J."/>
            <person name="Frisvad J.C."/>
            <person name="Nielsen K.F."/>
            <person name="Lyhne E.K."/>
            <person name="Kogle M.E."/>
            <person name="Kuo A."/>
            <person name="Riley R."/>
            <person name="Clum A."/>
            <person name="Nolan M."/>
            <person name="Lipzen A."/>
            <person name="Salamov A."/>
            <person name="Henrissat B."/>
            <person name="Wiebenga A."/>
            <person name="De vries R.P."/>
            <person name="Grigoriev I.V."/>
            <person name="Mortensen U.H."/>
            <person name="Andersen M.R."/>
            <person name="Baker S.E."/>
        </authorList>
    </citation>
    <scope>NUCLEOTIDE SEQUENCE [LARGE SCALE GENOMIC DNA]</scope>
    <source>
        <strain evidence="1 2">CBS 112811</strain>
    </source>
</reference>
<dbReference type="AlphaFoldDB" id="A0A8G1VQT8"/>
<sequence>MTRLYEAWHVSCYSISLAIAQYPKPNIRAGPSLPYAILTYPRIMLEDVLGS</sequence>
<dbReference type="GeneID" id="37162887"/>
<dbReference type="EMBL" id="KZ825056">
    <property type="protein sequence ID" value="RAH61205.1"/>
    <property type="molecule type" value="Genomic_DNA"/>
</dbReference>
<evidence type="ECO:0000313" key="1">
    <source>
        <dbReference type="EMBL" id="RAH61205.1"/>
    </source>
</evidence>
<keyword evidence="2" id="KW-1185">Reference proteome</keyword>
<name>A0A8G1VQT8_9EURO</name>
<dbReference type="RefSeq" id="XP_025519127.1">
    <property type="nucleotide sequence ID" value="XM_025659485.1"/>
</dbReference>
<accession>A0A8G1VQT8</accession>
<organism evidence="1 2">
    <name type="scientific">Aspergillus piperis CBS 112811</name>
    <dbReference type="NCBI Taxonomy" id="1448313"/>
    <lineage>
        <taxon>Eukaryota</taxon>
        <taxon>Fungi</taxon>
        <taxon>Dikarya</taxon>
        <taxon>Ascomycota</taxon>
        <taxon>Pezizomycotina</taxon>
        <taxon>Eurotiomycetes</taxon>
        <taxon>Eurotiomycetidae</taxon>
        <taxon>Eurotiales</taxon>
        <taxon>Aspergillaceae</taxon>
        <taxon>Aspergillus</taxon>
        <taxon>Aspergillus subgen. Circumdati</taxon>
    </lineage>
</organism>
<protein>
    <submittedName>
        <fullName evidence="1">Uncharacterized protein</fullName>
    </submittedName>
</protein>
<gene>
    <name evidence="1" type="ORF">BO85DRAFT_446360</name>
</gene>
<dbReference type="Proteomes" id="UP000249526">
    <property type="component" value="Unassembled WGS sequence"/>
</dbReference>
<proteinExistence type="predicted"/>